<dbReference type="SUPFAM" id="SSF159127">
    <property type="entry name" value="HupF/HypC-like"/>
    <property type="match status" value="1"/>
</dbReference>
<dbReference type="Proteomes" id="UP001589647">
    <property type="component" value="Unassembled WGS sequence"/>
</dbReference>
<sequence>MCLGIPGEIVELLPDRSDLATVEVAGVRRAISVGLLDGPVRPGDWVLVHVGFAMSRIDEAEAAATLALLNGLGPAYTDELQALAESDIT</sequence>
<organism evidence="2 3">
    <name type="scientific">Nonomuraea spiralis</name>
    <dbReference type="NCBI Taxonomy" id="46182"/>
    <lineage>
        <taxon>Bacteria</taxon>
        <taxon>Bacillati</taxon>
        <taxon>Actinomycetota</taxon>
        <taxon>Actinomycetes</taxon>
        <taxon>Streptosporangiales</taxon>
        <taxon>Streptosporangiaceae</taxon>
        <taxon>Nonomuraea</taxon>
    </lineage>
</organism>
<keyword evidence="3" id="KW-1185">Reference proteome</keyword>
<dbReference type="Gene3D" id="2.30.30.140">
    <property type="match status" value="1"/>
</dbReference>
<comment type="caution">
    <text evidence="2">The sequence shown here is derived from an EMBL/GenBank/DDBJ whole genome shotgun (WGS) entry which is preliminary data.</text>
</comment>
<dbReference type="PRINTS" id="PR00445">
    <property type="entry name" value="HUPFHYPC"/>
</dbReference>
<evidence type="ECO:0000256" key="1">
    <source>
        <dbReference type="ARBA" id="ARBA00006018"/>
    </source>
</evidence>
<dbReference type="Pfam" id="PF01455">
    <property type="entry name" value="HupF_HypC"/>
    <property type="match status" value="1"/>
</dbReference>
<evidence type="ECO:0000313" key="2">
    <source>
        <dbReference type="EMBL" id="MFB9203725.1"/>
    </source>
</evidence>
<gene>
    <name evidence="2" type="ORF">ACFFV7_21220</name>
</gene>
<accession>A0ABV5II56</accession>
<dbReference type="PANTHER" id="PTHR35177">
    <property type="entry name" value="HYDROGENASE MATURATION FACTOR HYBG"/>
    <property type="match status" value="1"/>
</dbReference>
<dbReference type="EMBL" id="JBHMEI010000015">
    <property type="protein sequence ID" value="MFB9203725.1"/>
    <property type="molecule type" value="Genomic_DNA"/>
</dbReference>
<name>A0ABV5II56_9ACTN</name>
<dbReference type="NCBIfam" id="TIGR00074">
    <property type="entry name" value="hypC_hupF"/>
    <property type="match status" value="1"/>
</dbReference>
<evidence type="ECO:0000313" key="3">
    <source>
        <dbReference type="Proteomes" id="UP001589647"/>
    </source>
</evidence>
<dbReference type="RefSeq" id="WP_125636180.1">
    <property type="nucleotide sequence ID" value="NZ_BMRC01000009.1"/>
</dbReference>
<comment type="similarity">
    <text evidence="1">Belongs to the HupF/HypC family.</text>
</comment>
<dbReference type="InterPro" id="IPR001109">
    <property type="entry name" value="Hydrogenase_HupF/HypC"/>
</dbReference>
<proteinExistence type="inferred from homology"/>
<reference evidence="2 3" key="1">
    <citation type="submission" date="2024-09" db="EMBL/GenBank/DDBJ databases">
        <authorList>
            <person name="Sun Q."/>
            <person name="Mori K."/>
        </authorList>
    </citation>
    <scope>NUCLEOTIDE SEQUENCE [LARGE SCALE GENOMIC DNA]</scope>
    <source>
        <strain evidence="2 3">CCM 3426</strain>
    </source>
</reference>
<dbReference type="PANTHER" id="PTHR35177:SF2">
    <property type="entry name" value="HYDROGENASE MATURATION FACTOR HYBG"/>
    <property type="match status" value="1"/>
</dbReference>
<protein>
    <submittedName>
        <fullName evidence="2">HypC/HybG/HupF family hydrogenase formation chaperone</fullName>
    </submittedName>
</protein>